<dbReference type="InterPro" id="IPR046879">
    <property type="entry name" value="KANL3/Tex30_Abhydrolase"/>
</dbReference>
<evidence type="ECO:0000313" key="3">
    <source>
        <dbReference type="Proteomes" id="UP000229730"/>
    </source>
</evidence>
<dbReference type="InterPro" id="IPR029058">
    <property type="entry name" value="AB_hydrolase_fold"/>
</dbReference>
<keyword evidence="3" id="KW-1185">Reference proteome</keyword>
<keyword evidence="2" id="KW-0378">Hydrolase</keyword>
<dbReference type="PANTHER" id="PTHR13136">
    <property type="entry name" value="TESTIS DEVELOPMENT PROTEIN PRTD"/>
    <property type="match status" value="1"/>
</dbReference>
<gene>
    <name evidence="2" type="ORF">CRD36_13485</name>
</gene>
<protein>
    <submittedName>
        <fullName evidence="2">Alpha/beta hydrolase</fullName>
    </submittedName>
</protein>
<dbReference type="AlphaFoldDB" id="A0A2G4YPH5"/>
<dbReference type="RefSeq" id="WP_099474118.1">
    <property type="nucleotide sequence ID" value="NZ_CP041025.1"/>
</dbReference>
<reference evidence="2 3" key="1">
    <citation type="submission" date="2017-10" db="EMBL/GenBank/DDBJ databases">
        <title>Frigbacter circumglobatus gen. nov. sp. nov., isolated from sediment cultured in situ.</title>
        <authorList>
            <person name="Zhao Z."/>
        </authorList>
    </citation>
    <scope>NUCLEOTIDE SEQUENCE [LARGE SCALE GENOMIC DNA]</scope>
    <source>
        <strain evidence="2 3">ZYL</strain>
    </source>
</reference>
<organism evidence="2 3">
    <name type="scientific">Paremcibacter congregatus</name>
    <dbReference type="NCBI Taxonomy" id="2043170"/>
    <lineage>
        <taxon>Bacteria</taxon>
        <taxon>Pseudomonadati</taxon>
        <taxon>Pseudomonadota</taxon>
        <taxon>Alphaproteobacteria</taxon>
        <taxon>Emcibacterales</taxon>
        <taxon>Emcibacteraceae</taxon>
        <taxon>Paremcibacter</taxon>
    </lineage>
</organism>
<dbReference type="Pfam" id="PF20408">
    <property type="entry name" value="Abhydrolase_11"/>
    <property type="match status" value="1"/>
</dbReference>
<evidence type="ECO:0000313" key="2">
    <source>
        <dbReference type="EMBL" id="PHZ84200.1"/>
    </source>
</evidence>
<dbReference type="SUPFAM" id="SSF53474">
    <property type="entry name" value="alpha/beta-Hydrolases"/>
    <property type="match status" value="1"/>
</dbReference>
<dbReference type="OrthoDB" id="652634at2"/>
<comment type="caution">
    <text evidence="2">The sequence shown here is derived from an EMBL/GenBank/DDBJ whole genome shotgun (WGS) entry which is preliminary data.</text>
</comment>
<proteinExistence type="predicted"/>
<dbReference type="Gene3D" id="3.40.50.1820">
    <property type="entry name" value="alpha/beta hydrolase"/>
    <property type="match status" value="1"/>
</dbReference>
<dbReference type="GO" id="GO:0016787">
    <property type="term" value="F:hydrolase activity"/>
    <property type="evidence" value="ECO:0007669"/>
    <property type="project" value="UniProtKB-KW"/>
</dbReference>
<evidence type="ECO:0000259" key="1">
    <source>
        <dbReference type="Pfam" id="PF20408"/>
    </source>
</evidence>
<accession>A0A2G4YPH5</accession>
<dbReference type="Proteomes" id="UP000229730">
    <property type="component" value="Unassembled WGS sequence"/>
</dbReference>
<dbReference type="PANTHER" id="PTHR13136:SF11">
    <property type="entry name" value="TESTIS-EXPRESSED PROTEIN 30"/>
    <property type="match status" value="1"/>
</dbReference>
<feature type="domain" description="KANL3/Tex30 alpha/beta hydrolase-like" evidence="1">
    <location>
        <begin position="19"/>
        <end position="212"/>
    </location>
</feature>
<dbReference type="EMBL" id="PDEM01000025">
    <property type="protein sequence ID" value="PHZ84200.1"/>
    <property type="molecule type" value="Genomic_DNA"/>
</dbReference>
<dbReference type="InParanoid" id="A0A2G4YPH5"/>
<name>A0A2G4YPH5_9PROT</name>
<sequence>MTEDIKLPCLWNGPETASKILILAHGAGAPMDSPFMDYFATQLGDRGIRVLRFEFPYMAERRTTGKKRPPDRQPKLLTSWRQMIDDLDGTEADIYIGGKSMGGRMASLIADECFLAGRIRGLVCLGYPFYAPGKSDRPRTEHLQDIACPTLILQGERDAMGNRDTVVDYDLSDNIIFQWAPDGNHDLSPRKRSAYTEHGNWNQVIERILTFMTSS</sequence>
<dbReference type="InterPro" id="IPR026555">
    <property type="entry name" value="NSL3/Tex30"/>
</dbReference>